<protein>
    <submittedName>
        <fullName evidence="1">Uncharacterized protein</fullName>
    </submittedName>
</protein>
<dbReference type="Proteomes" id="UP001058974">
    <property type="component" value="Chromosome 5"/>
</dbReference>
<comment type="caution">
    <text evidence="1">The sequence shown here is derived from an EMBL/GenBank/DDBJ whole genome shotgun (WGS) entry which is preliminary data.</text>
</comment>
<organism evidence="1 2">
    <name type="scientific">Pisum sativum</name>
    <name type="common">Garden pea</name>
    <name type="synonym">Lathyrus oleraceus</name>
    <dbReference type="NCBI Taxonomy" id="3888"/>
    <lineage>
        <taxon>Eukaryota</taxon>
        <taxon>Viridiplantae</taxon>
        <taxon>Streptophyta</taxon>
        <taxon>Embryophyta</taxon>
        <taxon>Tracheophyta</taxon>
        <taxon>Spermatophyta</taxon>
        <taxon>Magnoliopsida</taxon>
        <taxon>eudicotyledons</taxon>
        <taxon>Gunneridae</taxon>
        <taxon>Pentapetalae</taxon>
        <taxon>rosids</taxon>
        <taxon>fabids</taxon>
        <taxon>Fabales</taxon>
        <taxon>Fabaceae</taxon>
        <taxon>Papilionoideae</taxon>
        <taxon>50 kb inversion clade</taxon>
        <taxon>NPAAA clade</taxon>
        <taxon>Hologalegina</taxon>
        <taxon>IRL clade</taxon>
        <taxon>Fabeae</taxon>
        <taxon>Lathyrus</taxon>
    </lineage>
</organism>
<proteinExistence type="predicted"/>
<keyword evidence="2" id="KW-1185">Reference proteome</keyword>
<evidence type="ECO:0000313" key="2">
    <source>
        <dbReference type="Proteomes" id="UP001058974"/>
    </source>
</evidence>
<reference evidence="1 2" key="1">
    <citation type="journal article" date="2022" name="Nat. Genet.">
        <title>Improved pea reference genome and pan-genome highlight genomic features and evolutionary characteristics.</title>
        <authorList>
            <person name="Yang T."/>
            <person name="Liu R."/>
            <person name="Luo Y."/>
            <person name="Hu S."/>
            <person name="Wang D."/>
            <person name="Wang C."/>
            <person name="Pandey M.K."/>
            <person name="Ge S."/>
            <person name="Xu Q."/>
            <person name="Li N."/>
            <person name="Li G."/>
            <person name="Huang Y."/>
            <person name="Saxena R.K."/>
            <person name="Ji Y."/>
            <person name="Li M."/>
            <person name="Yan X."/>
            <person name="He Y."/>
            <person name="Liu Y."/>
            <person name="Wang X."/>
            <person name="Xiang C."/>
            <person name="Varshney R.K."/>
            <person name="Ding H."/>
            <person name="Gao S."/>
            <person name="Zong X."/>
        </authorList>
    </citation>
    <scope>NUCLEOTIDE SEQUENCE [LARGE SCALE GENOMIC DNA]</scope>
    <source>
        <strain evidence="1 2">cv. Zhongwan 6</strain>
    </source>
</reference>
<dbReference type="EMBL" id="JAMSHJ010000005">
    <property type="protein sequence ID" value="KAI5403900.1"/>
    <property type="molecule type" value="Genomic_DNA"/>
</dbReference>
<dbReference type="Gramene" id="Psat05G0115700-T1">
    <property type="protein sequence ID" value="KAI5403900.1"/>
    <property type="gene ID" value="KIW84_051157"/>
</dbReference>
<name>A0A9D4WNE4_PEA</name>
<evidence type="ECO:0000313" key="1">
    <source>
        <dbReference type="EMBL" id="KAI5403900.1"/>
    </source>
</evidence>
<sequence>MQLPSLKVLASSSSLSVEARFCRYQTQEVLDIFDNHGKGSEQVVSQCFLYQNPCFQRTQQPAESLQAKALFLLGISGILVLCLKFAQFGMDLFPALHHDMFNSKKLNQICPHNVSKQVGTSSSLQYFGLQSSSSTASLSSIKSFNVLHTKSFNLHPPRISFLQSSSASLHQAQAFCTKAMILIALDISHGIKYLYEGAVLPSLESEWRRWSVVSNVLHMLPPPDVDLCKSVLRPTENEAAPVSLLSSGVNGALIIH</sequence>
<dbReference type="AlphaFoldDB" id="A0A9D4WNE4"/>
<accession>A0A9D4WNE4</accession>
<gene>
    <name evidence="1" type="ORF">KIW84_051157</name>
</gene>